<sequence>MRQKSILRNRSTHLFLNGVRLVLTSCSALARTTIVEIDRALASSVARQYELSYET</sequence>
<evidence type="ECO:0000313" key="2">
    <source>
        <dbReference type="Proteomes" id="UP000199433"/>
    </source>
</evidence>
<accession>A0A1G9B6M6</accession>
<organism evidence="1 2">
    <name type="scientific">Alkalibacterium thalassium</name>
    <dbReference type="NCBI Taxonomy" id="426701"/>
    <lineage>
        <taxon>Bacteria</taxon>
        <taxon>Bacillati</taxon>
        <taxon>Bacillota</taxon>
        <taxon>Bacilli</taxon>
        <taxon>Lactobacillales</taxon>
        <taxon>Carnobacteriaceae</taxon>
        <taxon>Alkalibacterium</taxon>
    </lineage>
</organism>
<name>A0A1G9B6M6_9LACT</name>
<keyword evidence="2" id="KW-1185">Reference proteome</keyword>
<dbReference type="EMBL" id="FNFK01000025">
    <property type="protein sequence ID" value="SDK35139.1"/>
    <property type="molecule type" value="Genomic_DNA"/>
</dbReference>
<dbReference type="Proteomes" id="UP000199433">
    <property type="component" value="Unassembled WGS sequence"/>
</dbReference>
<evidence type="ECO:0000313" key="1">
    <source>
        <dbReference type="EMBL" id="SDK35139.1"/>
    </source>
</evidence>
<protein>
    <submittedName>
        <fullName evidence="1">Uncharacterized protein</fullName>
    </submittedName>
</protein>
<dbReference type="AlphaFoldDB" id="A0A1G9B6M6"/>
<gene>
    <name evidence="1" type="ORF">SAMN04488098_102514</name>
</gene>
<reference evidence="2" key="1">
    <citation type="submission" date="2016-10" db="EMBL/GenBank/DDBJ databases">
        <authorList>
            <person name="Varghese N."/>
            <person name="Submissions S."/>
        </authorList>
    </citation>
    <scope>NUCLEOTIDE SEQUENCE [LARGE SCALE GENOMIC DNA]</scope>
    <source>
        <strain evidence="2">DSM 19181</strain>
    </source>
</reference>
<proteinExistence type="predicted"/>